<sequence length="65" mass="7104">MRGRGATSSLARSKPEILETLAAQTRPDGPRIIVMGQQWAQLKPMYNESTPPPDHKTSPTKTSAD</sequence>
<evidence type="ECO:0000256" key="1">
    <source>
        <dbReference type="SAM" id="MobiDB-lite"/>
    </source>
</evidence>
<evidence type="ECO:0000313" key="5">
    <source>
        <dbReference type="Proteomes" id="UP000639772"/>
    </source>
</evidence>
<evidence type="ECO:0000313" key="3">
    <source>
        <dbReference type="EMBL" id="KAG0446569.1"/>
    </source>
</evidence>
<reference evidence="4 5" key="1">
    <citation type="journal article" date="2020" name="Nat. Food">
        <title>A phased Vanilla planifolia genome enables genetic improvement of flavour and production.</title>
        <authorList>
            <person name="Hasing T."/>
            <person name="Tang H."/>
            <person name="Brym M."/>
            <person name="Khazi F."/>
            <person name="Huang T."/>
            <person name="Chambers A.H."/>
        </authorList>
    </citation>
    <scope>NUCLEOTIDE SEQUENCE [LARGE SCALE GENOMIC DNA]</scope>
    <source>
        <tissue evidence="2">Leaf</tissue>
    </source>
</reference>
<proteinExistence type="predicted"/>
<accession>A0A835P4J8</accession>
<gene>
    <name evidence="3" type="ORF">HPP92_028769</name>
    <name evidence="2" type="ORF">HPP92_028780</name>
</gene>
<dbReference type="Proteomes" id="UP000639772">
    <property type="component" value="Unassembled WGS sequence"/>
</dbReference>
<name>A0A835P4J8_VANPL</name>
<dbReference type="Proteomes" id="UP000636800">
    <property type="component" value="Unassembled WGS sequence"/>
</dbReference>
<organism evidence="2 5">
    <name type="scientific">Vanilla planifolia</name>
    <name type="common">Vanilla</name>
    <dbReference type="NCBI Taxonomy" id="51239"/>
    <lineage>
        <taxon>Eukaryota</taxon>
        <taxon>Viridiplantae</taxon>
        <taxon>Streptophyta</taxon>
        <taxon>Embryophyta</taxon>
        <taxon>Tracheophyta</taxon>
        <taxon>Spermatophyta</taxon>
        <taxon>Magnoliopsida</taxon>
        <taxon>Liliopsida</taxon>
        <taxon>Asparagales</taxon>
        <taxon>Orchidaceae</taxon>
        <taxon>Vanilloideae</taxon>
        <taxon>Vanilleae</taxon>
        <taxon>Vanilla</taxon>
    </lineage>
</organism>
<dbReference type="EMBL" id="JADCNL010000567">
    <property type="protein sequence ID" value="KAG0446569.1"/>
    <property type="molecule type" value="Genomic_DNA"/>
</dbReference>
<feature type="region of interest" description="Disordered" evidence="1">
    <location>
        <begin position="43"/>
        <end position="65"/>
    </location>
</feature>
<evidence type="ECO:0000313" key="2">
    <source>
        <dbReference type="EMBL" id="KAG0446541.1"/>
    </source>
</evidence>
<protein>
    <submittedName>
        <fullName evidence="2">Uncharacterized protein</fullName>
    </submittedName>
</protein>
<comment type="caution">
    <text evidence="2">The sequence shown here is derived from an EMBL/GenBank/DDBJ whole genome shotgun (WGS) entry which is preliminary data.</text>
</comment>
<dbReference type="AlphaFoldDB" id="A0A835P4J8"/>
<evidence type="ECO:0000313" key="4">
    <source>
        <dbReference type="Proteomes" id="UP000636800"/>
    </source>
</evidence>
<keyword evidence="4" id="KW-1185">Reference proteome</keyword>
<dbReference type="EMBL" id="JADCNM010000568">
    <property type="protein sequence ID" value="KAG0446541.1"/>
    <property type="molecule type" value="Genomic_DNA"/>
</dbReference>